<feature type="transmembrane region" description="Helical" evidence="1">
    <location>
        <begin position="25"/>
        <end position="46"/>
    </location>
</feature>
<reference evidence="2 3" key="2">
    <citation type="submission" date="2018-12" db="EMBL/GenBank/DDBJ databases">
        <title>Whole-genome sequences of fifteen clinical Streptococcus suis strains isolated from pigs between 2006 and 2018.</title>
        <authorList>
            <person name="Stevens M.J.A."/>
            <person name="Cernela N."/>
            <person name="Spoerry Serrano N."/>
            <person name="Schmitt S."/>
            <person name="Schrenzel J."/>
            <person name="Stephan R."/>
        </authorList>
    </citation>
    <scope>NUCLEOTIDE SEQUENCE [LARGE SCALE GENOMIC DNA]</scope>
    <source>
        <strain evidence="2 3">PP422</strain>
    </source>
</reference>
<feature type="transmembrane region" description="Helical" evidence="1">
    <location>
        <begin position="52"/>
        <end position="74"/>
    </location>
</feature>
<organism evidence="2 3">
    <name type="scientific">Streptococcus suis</name>
    <dbReference type="NCBI Taxonomy" id="1307"/>
    <lineage>
        <taxon>Bacteria</taxon>
        <taxon>Bacillati</taxon>
        <taxon>Bacillota</taxon>
        <taxon>Bacilli</taxon>
        <taxon>Lactobacillales</taxon>
        <taxon>Streptococcaceae</taxon>
        <taxon>Streptococcus</taxon>
    </lineage>
</organism>
<dbReference type="Proteomes" id="UP000274117">
    <property type="component" value="Unassembled WGS sequence"/>
</dbReference>
<evidence type="ECO:0000313" key="2">
    <source>
        <dbReference type="EMBL" id="RRR53226.1"/>
    </source>
</evidence>
<feature type="transmembrane region" description="Helical" evidence="1">
    <location>
        <begin position="118"/>
        <end position="136"/>
    </location>
</feature>
<sequence>MQKSTLTSMKEQQAAKNRAFQRFMLFRYSIALFFFANCYWLIQLWFQKSWLLAFPLILLVFWVMASAEQMALYGRKNISLRLTSRASLVQIVTNIGLCLAVGIGFGKQLFPVFSDRPATWLVLIGLLLIGLGILAFNRKRIEQIKINRDPYYLRFQNIIYHT</sequence>
<feature type="transmembrane region" description="Helical" evidence="1">
    <location>
        <begin position="86"/>
        <end position="106"/>
    </location>
</feature>
<keyword evidence="1" id="KW-1133">Transmembrane helix</keyword>
<evidence type="ECO:0000256" key="1">
    <source>
        <dbReference type="SAM" id="Phobius"/>
    </source>
</evidence>
<dbReference type="AlphaFoldDB" id="A0A3R8SYR8"/>
<protein>
    <recommendedName>
        <fullName evidence="4">PTS transporter</fullName>
    </recommendedName>
</protein>
<proteinExistence type="predicted"/>
<dbReference type="EMBL" id="RSDO01000007">
    <property type="protein sequence ID" value="RRR53226.1"/>
    <property type="molecule type" value="Genomic_DNA"/>
</dbReference>
<evidence type="ECO:0008006" key="4">
    <source>
        <dbReference type="Google" id="ProtNLM"/>
    </source>
</evidence>
<name>A0A3R8SYR8_STRSU</name>
<evidence type="ECO:0000313" key="3">
    <source>
        <dbReference type="Proteomes" id="UP000274117"/>
    </source>
</evidence>
<keyword evidence="1" id="KW-0812">Transmembrane</keyword>
<keyword evidence="1" id="KW-0472">Membrane</keyword>
<reference evidence="2 3" key="1">
    <citation type="submission" date="2018-11" db="EMBL/GenBank/DDBJ databases">
        <authorList>
            <person name="Stevens M.J."/>
            <person name="Cernela N."/>
            <person name="Spoerry Serrano N."/>
            <person name="Schmitt S."/>
            <person name="Schrenzel J."/>
            <person name="Stephan R."/>
        </authorList>
    </citation>
    <scope>NUCLEOTIDE SEQUENCE [LARGE SCALE GENOMIC DNA]</scope>
    <source>
        <strain evidence="2 3">PP422</strain>
    </source>
</reference>
<accession>A0A3R8SYR8</accession>
<comment type="caution">
    <text evidence="2">The sequence shown here is derived from an EMBL/GenBank/DDBJ whole genome shotgun (WGS) entry which is preliminary data.</text>
</comment>
<gene>
    <name evidence="2" type="ORF">EI998_05015</name>
</gene>